<proteinExistence type="predicted"/>
<feature type="compositionally biased region" description="Polar residues" evidence="1">
    <location>
        <begin position="41"/>
        <end position="59"/>
    </location>
</feature>
<organism evidence="3 4">
    <name type="scientific">Funneliformis geosporum</name>
    <dbReference type="NCBI Taxonomy" id="1117311"/>
    <lineage>
        <taxon>Eukaryota</taxon>
        <taxon>Fungi</taxon>
        <taxon>Fungi incertae sedis</taxon>
        <taxon>Mucoromycota</taxon>
        <taxon>Glomeromycotina</taxon>
        <taxon>Glomeromycetes</taxon>
        <taxon>Glomerales</taxon>
        <taxon>Glomeraceae</taxon>
        <taxon>Funneliformis</taxon>
    </lineage>
</organism>
<reference evidence="3" key="1">
    <citation type="submission" date="2022-08" db="EMBL/GenBank/DDBJ databases">
        <authorList>
            <person name="Kallberg Y."/>
            <person name="Tangrot J."/>
            <person name="Rosling A."/>
        </authorList>
    </citation>
    <scope>NUCLEOTIDE SEQUENCE</scope>
    <source>
        <strain evidence="3">Wild A</strain>
    </source>
</reference>
<name>A0A9W4T009_9GLOM</name>
<accession>A0A9W4T009</accession>
<keyword evidence="2" id="KW-0812">Transmembrane</keyword>
<keyword evidence="2" id="KW-1133">Transmembrane helix</keyword>
<dbReference type="EMBL" id="CAMKVN010004677">
    <property type="protein sequence ID" value="CAI2187525.1"/>
    <property type="molecule type" value="Genomic_DNA"/>
</dbReference>
<comment type="caution">
    <text evidence="3">The sequence shown here is derived from an EMBL/GenBank/DDBJ whole genome shotgun (WGS) entry which is preliminary data.</text>
</comment>
<evidence type="ECO:0000313" key="3">
    <source>
        <dbReference type="EMBL" id="CAI2187525.1"/>
    </source>
</evidence>
<feature type="transmembrane region" description="Helical" evidence="2">
    <location>
        <begin position="6"/>
        <end position="30"/>
    </location>
</feature>
<evidence type="ECO:0000256" key="2">
    <source>
        <dbReference type="SAM" id="Phobius"/>
    </source>
</evidence>
<dbReference type="Proteomes" id="UP001153678">
    <property type="component" value="Unassembled WGS sequence"/>
</dbReference>
<keyword evidence="2" id="KW-0472">Membrane</keyword>
<keyword evidence="4" id="KW-1185">Reference proteome</keyword>
<feature type="region of interest" description="Disordered" evidence="1">
    <location>
        <begin position="40"/>
        <end position="59"/>
    </location>
</feature>
<sequence>MCSIFGWLALPFVTIAFIVANVFGVIQLFLRSGSQPGAYPMNTSTDNKPIQDSTSNLQDTPVPTNKALITILSQASEDDIRKYDEQLS</sequence>
<dbReference type="OrthoDB" id="642193at2759"/>
<protein>
    <submittedName>
        <fullName evidence="3">1947_t:CDS:1</fullName>
    </submittedName>
</protein>
<gene>
    <name evidence="3" type="ORF">FWILDA_LOCUS13124</name>
</gene>
<evidence type="ECO:0000256" key="1">
    <source>
        <dbReference type="SAM" id="MobiDB-lite"/>
    </source>
</evidence>
<evidence type="ECO:0000313" key="4">
    <source>
        <dbReference type="Proteomes" id="UP001153678"/>
    </source>
</evidence>
<dbReference type="AlphaFoldDB" id="A0A9W4T009"/>